<keyword evidence="4" id="KW-1185">Reference proteome</keyword>
<reference evidence="3 4" key="1">
    <citation type="submission" date="2023-07" db="EMBL/GenBank/DDBJ databases">
        <title>Sorghum-associated microbial communities from plants grown in Nebraska, USA.</title>
        <authorList>
            <person name="Schachtman D."/>
        </authorList>
    </citation>
    <scope>NUCLEOTIDE SEQUENCE [LARGE SCALE GENOMIC DNA]</scope>
    <source>
        <strain evidence="3 4">BE332</strain>
    </source>
</reference>
<dbReference type="Proteomes" id="UP001239626">
    <property type="component" value="Unassembled WGS sequence"/>
</dbReference>
<organism evidence="3 4">
    <name type="scientific">Cellulomonas humilata</name>
    <dbReference type="NCBI Taxonomy" id="144055"/>
    <lineage>
        <taxon>Bacteria</taxon>
        <taxon>Bacillati</taxon>
        <taxon>Actinomycetota</taxon>
        <taxon>Actinomycetes</taxon>
        <taxon>Micrococcales</taxon>
        <taxon>Cellulomonadaceae</taxon>
        <taxon>Cellulomonas</taxon>
    </lineage>
</organism>
<gene>
    <name evidence="3" type="ORF">J2X26_000573</name>
</gene>
<feature type="transmembrane region" description="Helical" evidence="2">
    <location>
        <begin position="46"/>
        <end position="64"/>
    </location>
</feature>
<feature type="transmembrane region" description="Helical" evidence="2">
    <location>
        <begin position="84"/>
        <end position="107"/>
    </location>
</feature>
<keyword evidence="2" id="KW-1133">Transmembrane helix</keyword>
<evidence type="ECO:0000256" key="1">
    <source>
        <dbReference type="SAM" id="MobiDB-lite"/>
    </source>
</evidence>
<keyword evidence="2" id="KW-0472">Membrane</keyword>
<dbReference type="EMBL" id="JAUSVB010000001">
    <property type="protein sequence ID" value="MDQ0372276.1"/>
    <property type="molecule type" value="Genomic_DNA"/>
</dbReference>
<feature type="transmembrane region" description="Helical" evidence="2">
    <location>
        <begin position="119"/>
        <end position="139"/>
    </location>
</feature>
<sequence>MAHSDPNGPDSSGAGSSMPVAPQYQPQPVAAASVERPSTVTRAVQLMYVGAALSLLGIVVTWATKSQLSDQIEASSPTLTPDQVESAVTISLWAGIVVGLVAVGLWLWMAAANGAGKSWARVVATVLGALSVLSTLFSLTSGTGVTIAMQLLSLVLAVAILVLLWRPASSAYYQARSAQRV</sequence>
<keyword evidence="2" id="KW-0812">Transmembrane</keyword>
<feature type="transmembrane region" description="Helical" evidence="2">
    <location>
        <begin position="145"/>
        <end position="165"/>
    </location>
</feature>
<evidence type="ECO:0000256" key="2">
    <source>
        <dbReference type="SAM" id="Phobius"/>
    </source>
</evidence>
<evidence type="ECO:0000313" key="3">
    <source>
        <dbReference type="EMBL" id="MDQ0372276.1"/>
    </source>
</evidence>
<feature type="region of interest" description="Disordered" evidence="1">
    <location>
        <begin position="1"/>
        <end position="20"/>
    </location>
</feature>
<comment type="caution">
    <text evidence="3">The sequence shown here is derived from an EMBL/GenBank/DDBJ whole genome shotgun (WGS) entry which is preliminary data.</text>
</comment>
<proteinExistence type="predicted"/>
<evidence type="ECO:0000313" key="4">
    <source>
        <dbReference type="Proteomes" id="UP001239626"/>
    </source>
</evidence>
<protein>
    <submittedName>
        <fullName evidence="3">Membrane protein YiaA</fullName>
    </submittedName>
</protein>
<name>A0ABU0EAZ8_9CELL</name>
<accession>A0ABU0EAZ8</accession>
<dbReference type="RefSeq" id="WP_307489669.1">
    <property type="nucleotide sequence ID" value="NZ_JAUSVB010000001.1"/>
</dbReference>